<dbReference type="EMBL" id="BPLQ01003122">
    <property type="protein sequence ID" value="GIX98201.1"/>
    <property type="molecule type" value="Genomic_DNA"/>
</dbReference>
<feature type="compositionally biased region" description="Basic and acidic residues" evidence="1">
    <location>
        <begin position="142"/>
        <end position="152"/>
    </location>
</feature>
<feature type="region of interest" description="Disordered" evidence="1">
    <location>
        <begin position="136"/>
        <end position="163"/>
    </location>
</feature>
<feature type="region of interest" description="Disordered" evidence="1">
    <location>
        <begin position="1"/>
        <end position="67"/>
    </location>
</feature>
<name>A0AAV4PQV7_9ARAC</name>
<accession>A0AAV4PQV7</accession>
<proteinExistence type="predicted"/>
<feature type="compositionally biased region" description="Low complexity" evidence="1">
    <location>
        <begin position="153"/>
        <end position="163"/>
    </location>
</feature>
<protein>
    <submittedName>
        <fullName evidence="2">Uncharacterized protein</fullName>
    </submittedName>
</protein>
<sequence length="163" mass="18301">MLSRRTHQQSTRSAGKRQRAPSSDRPPPPRLYQGLPKNRYLHPPIPGRVGLHEGSPPVPPELHPHLGHVDVVDGHAQEIHLYRGTPGNPGRENYNTGVNKGEGFSPRVPLARRRELCEVRRLGRGAIDRRMCVRLGGGFSKQSRDREREKQPRGTGATRGRTR</sequence>
<keyword evidence="3" id="KW-1185">Reference proteome</keyword>
<reference evidence="2 3" key="1">
    <citation type="submission" date="2021-06" db="EMBL/GenBank/DDBJ databases">
        <title>Caerostris darwini draft genome.</title>
        <authorList>
            <person name="Kono N."/>
            <person name="Arakawa K."/>
        </authorList>
    </citation>
    <scope>NUCLEOTIDE SEQUENCE [LARGE SCALE GENOMIC DNA]</scope>
</reference>
<gene>
    <name evidence="2" type="ORF">CDAR_505631</name>
</gene>
<dbReference type="AlphaFoldDB" id="A0AAV4PQV7"/>
<evidence type="ECO:0000313" key="2">
    <source>
        <dbReference type="EMBL" id="GIX98201.1"/>
    </source>
</evidence>
<evidence type="ECO:0000313" key="3">
    <source>
        <dbReference type="Proteomes" id="UP001054837"/>
    </source>
</evidence>
<organism evidence="2 3">
    <name type="scientific">Caerostris darwini</name>
    <dbReference type="NCBI Taxonomy" id="1538125"/>
    <lineage>
        <taxon>Eukaryota</taxon>
        <taxon>Metazoa</taxon>
        <taxon>Ecdysozoa</taxon>
        <taxon>Arthropoda</taxon>
        <taxon>Chelicerata</taxon>
        <taxon>Arachnida</taxon>
        <taxon>Araneae</taxon>
        <taxon>Araneomorphae</taxon>
        <taxon>Entelegynae</taxon>
        <taxon>Araneoidea</taxon>
        <taxon>Araneidae</taxon>
        <taxon>Caerostris</taxon>
    </lineage>
</organism>
<evidence type="ECO:0000256" key="1">
    <source>
        <dbReference type="SAM" id="MobiDB-lite"/>
    </source>
</evidence>
<comment type="caution">
    <text evidence="2">The sequence shown here is derived from an EMBL/GenBank/DDBJ whole genome shotgun (WGS) entry which is preliminary data.</text>
</comment>
<dbReference type="Proteomes" id="UP001054837">
    <property type="component" value="Unassembled WGS sequence"/>
</dbReference>